<dbReference type="PROSITE" id="PS50071">
    <property type="entry name" value="HOMEOBOX_2"/>
    <property type="match status" value="1"/>
</dbReference>
<dbReference type="Pfam" id="PF03791">
    <property type="entry name" value="KNOX2"/>
    <property type="match status" value="1"/>
</dbReference>
<dbReference type="AlphaFoldDB" id="A0A8T2U3H5"/>
<dbReference type="CDD" id="cd00086">
    <property type="entry name" value="homeodomain"/>
    <property type="match status" value="1"/>
</dbReference>
<feature type="compositionally biased region" description="Polar residues" evidence="8">
    <location>
        <begin position="468"/>
        <end position="481"/>
    </location>
</feature>
<keyword evidence="12" id="KW-1185">Reference proteome</keyword>
<dbReference type="Pfam" id="PF05920">
    <property type="entry name" value="Homeobox_KN"/>
    <property type="match status" value="1"/>
</dbReference>
<dbReference type="SMART" id="SM01256">
    <property type="entry name" value="KNOX2"/>
    <property type="match status" value="1"/>
</dbReference>
<dbReference type="SMART" id="SM01255">
    <property type="entry name" value="KNOX1"/>
    <property type="match status" value="1"/>
</dbReference>
<dbReference type="OrthoDB" id="10056939at2759"/>
<organism evidence="11 12">
    <name type="scientific">Ceratopteris richardii</name>
    <name type="common">Triangle waterfern</name>
    <dbReference type="NCBI Taxonomy" id="49495"/>
    <lineage>
        <taxon>Eukaryota</taxon>
        <taxon>Viridiplantae</taxon>
        <taxon>Streptophyta</taxon>
        <taxon>Embryophyta</taxon>
        <taxon>Tracheophyta</taxon>
        <taxon>Polypodiopsida</taxon>
        <taxon>Polypodiidae</taxon>
        <taxon>Polypodiales</taxon>
        <taxon>Pteridineae</taxon>
        <taxon>Pteridaceae</taxon>
        <taxon>Parkerioideae</taxon>
        <taxon>Ceratopteris</taxon>
    </lineage>
</organism>
<gene>
    <name evidence="11" type="ORF">KP509_10G031700</name>
</gene>
<feature type="region of interest" description="Disordered" evidence="8">
    <location>
        <begin position="418"/>
        <end position="446"/>
    </location>
</feature>
<evidence type="ECO:0000256" key="4">
    <source>
        <dbReference type="ARBA" id="ARBA00023242"/>
    </source>
</evidence>
<dbReference type="PANTHER" id="PTHR11850">
    <property type="entry name" value="HOMEOBOX PROTEIN TRANSCRIPTION FACTORS"/>
    <property type="match status" value="1"/>
</dbReference>
<evidence type="ECO:0000256" key="6">
    <source>
        <dbReference type="PROSITE-ProRule" id="PRU00559"/>
    </source>
</evidence>
<dbReference type="InterPro" id="IPR050224">
    <property type="entry name" value="TALE_homeobox"/>
</dbReference>
<evidence type="ECO:0008006" key="13">
    <source>
        <dbReference type="Google" id="ProtNLM"/>
    </source>
</evidence>
<dbReference type="Pfam" id="PF03790">
    <property type="entry name" value="KNOX1"/>
    <property type="match status" value="1"/>
</dbReference>
<dbReference type="SUPFAM" id="SSF46689">
    <property type="entry name" value="Homeodomain-like"/>
    <property type="match status" value="1"/>
</dbReference>
<feature type="region of interest" description="Disordered" evidence="8">
    <location>
        <begin position="460"/>
        <end position="481"/>
    </location>
</feature>
<keyword evidence="4 5" id="KW-0539">Nucleus</keyword>
<dbReference type="InterPro" id="IPR005539">
    <property type="entry name" value="ELK_dom"/>
</dbReference>
<dbReference type="InterPro" id="IPR009057">
    <property type="entry name" value="Homeodomain-like_sf"/>
</dbReference>
<reference evidence="11" key="1">
    <citation type="submission" date="2021-08" db="EMBL/GenBank/DDBJ databases">
        <title>WGS assembly of Ceratopteris richardii.</title>
        <authorList>
            <person name="Marchant D.B."/>
            <person name="Chen G."/>
            <person name="Jenkins J."/>
            <person name="Shu S."/>
            <person name="Leebens-Mack J."/>
            <person name="Grimwood J."/>
            <person name="Schmutz J."/>
            <person name="Soltis P."/>
            <person name="Soltis D."/>
            <person name="Chen Z.-H."/>
        </authorList>
    </citation>
    <scope>NUCLEOTIDE SEQUENCE</scope>
    <source>
        <strain evidence="11">Whitten #5841</strain>
        <tissue evidence="11">Leaf</tissue>
    </source>
</reference>
<dbReference type="SMART" id="SM00389">
    <property type="entry name" value="HOX"/>
    <property type="match status" value="1"/>
</dbReference>
<dbReference type="Proteomes" id="UP000825935">
    <property type="component" value="Chromosome 10"/>
</dbReference>
<dbReference type="GO" id="GO:0006355">
    <property type="term" value="P:regulation of DNA-templated transcription"/>
    <property type="evidence" value="ECO:0007669"/>
    <property type="project" value="InterPro"/>
</dbReference>
<evidence type="ECO:0000256" key="3">
    <source>
        <dbReference type="ARBA" id="ARBA00023155"/>
    </source>
</evidence>
<evidence type="ECO:0000313" key="11">
    <source>
        <dbReference type="EMBL" id="KAH7427139.1"/>
    </source>
</evidence>
<dbReference type="InterPro" id="IPR001356">
    <property type="entry name" value="HD"/>
</dbReference>
<evidence type="ECO:0000259" key="9">
    <source>
        <dbReference type="PROSITE" id="PS50071"/>
    </source>
</evidence>
<dbReference type="InterPro" id="IPR008422">
    <property type="entry name" value="KN_HD"/>
</dbReference>
<evidence type="ECO:0000256" key="2">
    <source>
        <dbReference type="ARBA" id="ARBA00023125"/>
    </source>
</evidence>
<evidence type="ECO:0000256" key="5">
    <source>
        <dbReference type="PROSITE-ProRule" id="PRU00108"/>
    </source>
</evidence>
<feature type="compositionally biased region" description="Polar residues" evidence="8">
    <location>
        <begin position="418"/>
        <end position="434"/>
    </location>
</feature>
<protein>
    <recommendedName>
        <fullName evidence="13">Homeobox protein knotted-1-like 3</fullName>
    </recommendedName>
</protein>
<dbReference type="EMBL" id="CM035415">
    <property type="protein sequence ID" value="KAH7427139.1"/>
    <property type="molecule type" value="Genomic_DNA"/>
</dbReference>
<dbReference type="InterPro" id="IPR005541">
    <property type="entry name" value="KNOX2"/>
</dbReference>
<dbReference type="PROSITE" id="PS51213">
    <property type="entry name" value="ELK"/>
    <property type="match status" value="1"/>
</dbReference>
<dbReference type="InterPro" id="IPR005540">
    <property type="entry name" value="KNOX1"/>
</dbReference>
<keyword evidence="2 5" id="KW-0238">DNA-binding</keyword>
<dbReference type="Gene3D" id="1.10.10.60">
    <property type="entry name" value="Homeodomain-like"/>
    <property type="match status" value="1"/>
</dbReference>
<evidence type="ECO:0000313" key="12">
    <source>
        <dbReference type="Proteomes" id="UP000825935"/>
    </source>
</evidence>
<feature type="domain" description="Homeobox" evidence="9">
    <location>
        <begin position="354"/>
        <end position="417"/>
    </location>
</feature>
<feature type="coiled-coil region" evidence="7">
    <location>
        <begin position="333"/>
        <end position="360"/>
    </location>
</feature>
<dbReference type="GO" id="GO:0005634">
    <property type="term" value="C:nucleus"/>
    <property type="evidence" value="ECO:0007669"/>
    <property type="project" value="UniProtKB-SubCell"/>
</dbReference>
<evidence type="ECO:0000256" key="7">
    <source>
        <dbReference type="SAM" id="Coils"/>
    </source>
</evidence>
<evidence type="ECO:0000259" key="10">
    <source>
        <dbReference type="PROSITE" id="PS51213"/>
    </source>
</evidence>
<feature type="DNA-binding region" description="Homeobox; TALE-type" evidence="5">
    <location>
        <begin position="355"/>
        <end position="418"/>
    </location>
</feature>
<comment type="subcellular location">
    <subcellularLocation>
        <location evidence="1 5">Nucleus</location>
    </subcellularLocation>
</comment>
<evidence type="ECO:0000256" key="8">
    <source>
        <dbReference type="SAM" id="MobiDB-lite"/>
    </source>
</evidence>
<comment type="similarity">
    <text evidence="6">Belongs to the TALE/KNOX homeobox family.</text>
</comment>
<keyword evidence="7" id="KW-0175">Coiled coil</keyword>
<sequence>MASNDDVLGEDQQLDNVDMKMEEGRTSVLKESLQDARNDRDTPFASLEVTGATGTRNKTDDLRNNGNLCPLPSARLKWCGCLASLPCSHYTNNYSRPPQHILSAAQNPHLNWLPSSSTYIHSGSNKHPDVNLHPFQLQYLASQHDQRQLSRLKAQILAHPMYDQLLAAHVACLRVATPVDNLESIDTQLTANVPFVLARYKAFLGDDEQMQSLEERTELDQFMANYIVFLRSFREQLHDHVRVQAMDAVMSCWEIEKAFVNITGVTPEEAGGDTIWEGDDREYEWEGTAGASHYQSNMLLLGSADYLEGIDILGLGPLLPTESERSLMERVRLELKSELKQGYKNRIADVREEILRKRRAGKLPPETTALLKKWWNAHSKWPYPTEDEKTRLVQETGLELKQINNWFINQRKRNWHSHASATSTTINKNDASTSGDGDGDGAPTQFTNNISLSLSCQQEKPRNCCRDPSTNPFPNNISKTP</sequence>
<comment type="caution">
    <text evidence="11">The sequence shown here is derived from an EMBL/GenBank/DDBJ whole genome shotgun (WGS) entry which is preliminary data.</text>
</comment>
<feature type="region of interest" description="Disordered" evidence="8">
    <location>
        <begin position="1"/>
        <end position="38"/>
    </location>
</feature>
<name>A0A8T2U3H5_CERRI</name>
<accession>A0A8T2U3H5</accession>
<dbReference type="GO" id="GO:0003677">
    <property type="term" value="F:DNA binding"/>
    <property type="evidence" value="ECO:0007669"/>
    <property type="project" value="UniProtKB-UniRule"/>
</dbReference>
<keyword evidence="3 5" id="KW-0371">Homeobox</keyword>
<proteinExistence type="inferred from homology"/>
<evidence type="ECO:0000256" key="1">
    <source>
        <dbReference type="ARBA" id="ARBA00004123"/>
    </source>
</evidence>
<feature type="domain" description="ELK" evidence="10">
    <location>
        <begin position="334"/>
        <end position="354"/>
    </location>
</feature>
<dbReference type="SMART" id="SM01188">
    <property type="entry name" value="ELK"/>
    <property type="match status" value="1"/>
</dbReference>